<feature type="domain" description="Glycoside hydrolase family 2 immunoglobulin-like beta-sandwich" evidence="5">
    <location>
        <begin position="207"/>
        <end position="311"/>
    </location>
</feature>
<protein>
    <submittedName>
        <fullName evidence="10">Putative beta-galactosidase</fullName>
    </submittedName>
</protein>
<dbReference type="InterPro" id="IPR040605">
    <property type="entry name" value="Glyco_hydro2_dom5"/>
</dbReference>
<dbReference type="InterPro" id="IPR006103">
    <property type="entry name" value="Glyco_hydro_2_cat"/>
</dbReference>
<dbReference type="InterPro" id="IPR051913">
    <property type="entry name" value="GH2_Domain-Containing"/>
</dbReference>
<gene>
    <name evidence="10" type="ORF">GP2143_09740</name>
</gene>
<dbReference type="InterPro" id="IPR006101">
    <property type="entry name" value="Glyco_hydro_2"/>
</dbReference>
<keyword evidence="11" id="KW-1185">Reference proteome</keyword>
<accession>A0YFR4</accession>
<dbReference type="SUPFAM" id="SSF49373">
    <property type="entry name" value="Invasin/intimin cell-adhesion fragments"/>
    <property type="match status" value="1"/>
</dbReference>
<evidence type="ECO:0000256" key="1">
    <source>
        <dbReference type="ARBA" id="ARBA00007401"/>
    </source>
</evidence>
<evidence type="ECO:0000256" key="2">
    <source>
        <dbReference type="ARBA" id="ARBA00022801"/>
    </source>
</evidence>
<dbReference type="InterPro" id="IPR036156">
    <property type="entry name" value="Beta-gal/glucu_dom_sf"/>
</dbReference>
<evidence type="ECO:0000256" key="4">
    <source>
        <dbReference type="SAM" id="SignalP"/>
    </source>
</evidence>
<dbReference type="Gene3D" id="2.60.40.10">
    <property type="entry name" value="Immunoglobulins"/>
    <property type="match status" value="3"/>
</dbReference>
<evidence type="ECO:0000256" key="3">
    <source>
        <dbReference type="ARBA" id="ARBA00023295"/>
    </source>
</evidence>
<dbReference type="PANTHER" id="PTHR42732">
    <property type="entry name" value="BETA-GALACTOSIDASE"/>
    <property type="match status" value="1"/>
</dbReference>
<comment type="similarity">
    <text evidence="1">Belongs to the glycosyl hydrolase 2 family.</text>
</comment>
<dbReference type="SUPFAM" id="SSF51445">
    <property type="entry name" value="(Trans)glycosidases"/>
    <property type="match status" value="1"/>
</dbReference>
<organism evidence="10 11">
    <name type="scientific">marine gamma proteobacterium HTCC2143</name>
    <dbReference type="NCBI Taxonomy" id="247633"/>
    <lineage>
        <taxon>Bacteria</taxon>
        <taxon>Pseudomonadati</taxon>
        <taxon>Pseudomonadota</taxon>
        <taxon>Gammaproteobacteria</taxon>
        <taxon>Cellvibrionales</taxon>
        <taxon>Spongiibacteraceae</taxon>
        <taxon>BD1-7 clade</taxon>
    </lineage>
</organism>
<evidence type="ECO:0000259" key="9">
    <source>
        <dbReference type="Pfam" id="PF18565"/>
    </source>
</evidence>
<dbReference type="Pfam" id="PF18565">
    <property type="entry name" value="Glyco_hydro2_C5"/>
    <property type="match status" value="1"/>
</dbReference>
<dbReference type="Pfam" id="PF02837">
    <property type="entry name" value="Glyco_hydro_2_N"/>
    <property type="match status" value="1"/>
</dbReference>
<dbReference type="PRINTS" id="PR00132">
    <property type="entry name" value="GLHYDRLASE2"/>
</dbReference>
<evidence type="ECO:0000259" key="6">
    <source>
        <dbReference type="Pfam" id="PF02836"/>
    </source>
</evidence>
<dbReference type="PANTHER" id="PTHR42732:SF1">
    <property type="entry name" value="BETA-MANNOSIDASE"/>
    <property type="match status" value="1"/>
</dbReference>
<evidence type="ECO:0000259" key="7">
    <source>
        <dbReference type="Pfam" id="PF02837"/>
    </source>
</evidence>
<dbReference type="AlphaFoldDB" id="A0YFR4"/>
<evidence type="ECO:0000313" key="11">
    <source>
        <dbReference type="Proteomes" id="UP000004931"/>
    </source>
</evidence>
<dbReference type="InterPro" id="IPR032311">
    <property type="entry name" value="DUF4982"/>
</dbReference>
<dbReference type="Gene3D" id="3.20.20.80">
    <property type="entry name" value="Glycosidases"/>
    <property type="match status" value="1"/>
</dbReference>
<proteinExistence type="inferred from homology"/>
<dbReference type="STRING" id="247633.GP2143_09740"/>
<keyword evidence="4" id="KW-0732">Signal</keyword>
<comment type="caution">
    <text evidence="10">The sequence shown here is derived from an EMBL/GenBank/DDBJ whole genome shotgun (WGS) entry which is preliminary data.</text>
</comment>
<feature type="domain" description="Glycoside hydrolase family 2" evidence="9">
    <location>
        <begin position="755"/>
        <end position="855"/>
    </location>
</feature>
<dbReference type="OrthoDB" id="9758603at2"/>
<evidence type="ECO:0000259" key="5">
    <source>
        <dbReference type="Pfam" id="PF00703"/>
    </source>
</evidence>
<dbReference type="EMBL" id="AAVT01000008">
    <property type="protein sequence ID" value="EAW30478.1"/>
    <property type="molecule type" value="Genomic_DNA"/>
</dbReference>
<feature type="domain" description="Glycoside hydrolase family 2 catalytic" evidence="6">
    <location>
        <begin position="321"/>
        <end position="453"/>
    </location>
</feature>
<feature type="domain" description="Glycosyl hydrolases family 2 sugar binding" evidence="7">
    <location>
        <begin position="100"/>
        <end position="195"/>
    </location>
</feature>
<reference evidence="10 11" key="1">
    <citation type="journal article" date="2010" name="J. Bacteriol.">
        <title>Genome sequence of the oligotrophic marine Gammaproteobacterium HTCC2143, isolated from the Oregon Coast.</title>
        <authorList>
            <person name="Oh H.M."/>
            <person name="Kang I."/>
            <person name="Ferriera S."/>
            <person name="Giovannoni S.J."/>
            <person name="Cho J.C."/>
        </authorList>
    </citation>
    <scope>NUCLEOTIDE SEQUENCE [LARGE SCALE GENOMIC DNA]</scope>
    <source>
        <strain evidence="10 11">HTCC2143</strain>
    </source>
</reference>
<feature type="signal peptide" evidence="4">
    <location>
        <begin position="1"/>
        <end position="24"/>
    </location>
</feature>
<dbReference type="InterPro" id="IPR006104">
    <property type="entry name" value="Glyco_hydro_2_N"/>
</dbReference>
<evidence type="ECO:0000313" key="10">
    <source>
        <dbReference type="EMBL" id="EAW30478.1"/>
    </source>
</evidence>
<dbReference type="InterPro" id="IPR017853">
    <property type="entry name" value="GH"/>
</dbReference>
<keyword evidence="3" id="KW-0326">Glycosidase</keyword>
<keyword evidence="2" id="KW-0378">Hydrolase</keyword>
<sequence>MMSFKRSVMINLVCLVVMAQLGNADDDVVTPSANRAGEGARQEVDFNFGWKFTKAPVSGGESIEFDDGHWQDVRLPHDWSIESGYTQENTSGATGYLPGGEGWYRKHFSTPTLADGQSANTQVLFDGVYNHSEVWINGHSLGKRPSGYAPFHHNLTPYLTTDGVDNVIAVYVDRTRYIDTRWYAGSGIYRNVKLIVTGQVHTPIWSTTIKTVDVESDQAKLIVESTVKNDVAQAYSLNILTSIQDSSGQMVSSSHTQLRVEANTKKAFQQDISLPKPQLWDIDSPSLYSAKIEIFNGKQLLDSTETRFGVRTLKNDPNLGFFLNGKNLKIKGVNLHHDAGLVGSAVPKGVWKRRLTQLKQAGVNAIRTGHHAASNEFLDLCDEMGFLVQEESFDEWDNPKDKRRNFSQKGPVDYITEGYSNDFAEWAERDLKAMLMRDKNHPSIFQWNIGNEIEWSYPNYFLSTGYLKNNKLVSPMSEPPIITPQQSKALFDSIVTTGPKLADTAAKLAGWVRDIDLTRPVIANLVTPSVSHYTGFTDVLDVVGYSYRSGLYEYSHHHYPDKMIMGTENFAQWREWKAVLDKPYIPGIFIWTGIDYLGEAEKQWPRKGAPTGMLDFSGYTKPAYHMMKTLWSDQPHIYITSKEMAKSVYRLEGDRVVEKKKGQWEKARWGWRQVNEHWNYPVDELVMVEVYTNLEAVELFQNGESLGIQSLSENEDRVLKWAVPYQVGELVAKSAVAESPLSYSVRTALHPVAVSLTVDKQTLSADNYDVAHITAQLVDSNGVAVKDQDRTFAFSVDEKLRTLGVDNGSERNIQAHQSNVITSHKGRALLIVQGKASTGIADITVASDNLEGGTIKLALTH</sequence>
<evidence type="ECO:0000259" key="8">
    <source>
        <dbReference type="Pfam" id="PF16355"/>
    </source>
</evidence>
<feature type="chain" id="PRO_5002630749" evidence="4">
    <location>
        <begin position="25"/>
        <end position="861"/>
    </location>
</feature>
<dbReference type="Gene3D" id="2.60.120.260">
    <property type="entry name" value="Galactose-binding domain-like"/>
    <property type="match status" value="1"/>
</dbReference>
<dbReference type="SUPFAM" id="SSF49303">
    <property type="entry name" value="beta-Galactosidase/glucuronidase domain"/>
    <property type="match status" value="1"/>
</dbReference>
<dbReference type="GO" id="GO:0004553">
    <property type="term" value="F:hydrolase activity, hydrolyzing O-glycosyl compounds"/>
    <property type="evidence" value="ECO:0007669"/>
    <property type="project" value="InterPro"/>
</dbReference>
<dbReference type="InterPro" id="IPR008964">
    <property type="entry name" value="Invasin/intimin_cell_adhesion"/>
</dbReference>
<dbReference type="Proteomes" id="UP000004931">
    <property type="component" value="Unassembled WGS sequence"/>
</dbReference>
<dbReference type="InterPro" id="IPR008979">
    <property type="entry name" value="Galactose-bd-like_sf"/>
</dbReference>
<dbReference type="InterPro" id="IPR013783">
    <property type="entry name" value="Ig-like_fold"/>
</dbReference>
<dbReference type="eggNOG" id="COG3250">
    <property type="taxonomic scope" value="Bacteria"/>
</dbReference>
<dbReference type="Pfam" id="PF02836">
    <property type="entry name" value="Glyco_hydro_2_C"/>
    <property type="match status" value="1"/>
</dbReference>
<dbReference type="GO" id="GO:0005975">
    <property type="term" value="P:carbohydrate metabolic process"/>
    <property type="evidence" value="ECO:0007669"/>
    <property type="project" value="InterPro"/>
</dbReference>
<dbReference type="Pfam" id="PF16355">
    <property type="entry name" value="DUF4982"/>
    <property type="match status" value="1"/>
</dbReference>
<dbReference type="SUPFAM" id="SSF49785">
    <property type="entry name" value="Galactose-binding domain-like"/>
    <property type="match status" value="1"/>
</dbReference>
<name>A0YFR4_9GAMM</name>
<feature type="domain" description="DUF4982" evidence="8">
    <location>
        <begin position="685"/>
        <end position="734"/>
    </location>
</feature>
<dbReference type="InterPro" id="IPR006102">
    <property type="entry name" value="Ig-like_GH2"/>
</dbReference>
<dbReference type="Pfam" id="PF00703">
    <property type="entry name" value="Glyco_hydro_2"/>
    <property type="match status" value="1"/>
</dbReference>